<feature type="region of interest" description="Disordered" evidence="1">
    <location>
        <begin position="314"/>
        <end position="352"/>
    </location>
</feature>
<proteinExistence type="predicted"/>
<protein>
    <submittedName>
        <fullName evidence="2">Uncharacterized protein</fullName>
    </submittedName>
</protein>
<feature type="compositionally biased region" description="Polar residues" evidence="1">
    <location>
        <begin position="317"/>
        <end position="332"/>
    </location>
</feature>
<reference evidence="2 3" key="1">
    <citation type="submission" date="2024-09" db="EMBL/GenBank/DDBJ databases">
        <title>Genome sequencing and assembly of Phytophthora oleae, isolate VK10A, causative agent of rot of olive drupes.</title>
        <authorList>
            <person name="Conti Taguali S."/>
            <person name="Riolo M."/>
            <person name="La Spada F."/>
            <person name="Cacciola S.O."/>
            <person name="Dionisio G."/>
        </authorList>
    </citation>
    <scope>NUCLEOTIDE SEQUENCE [LARGE SCALE GENOMIC DNA]</scope>
    <source>
        <strain evidence="2 3">VK10A</strain>
    </source>
</reference>
<feature type="region of interest" description="Disordered" evidence="1">
    <location>
        <begin position="148"/>
        <end position="206"/>
    </location>
</feature>
<keyword evidence="3" id="KW-1185">Reference proteome</keyword>
<evidence type="ECO:0000256" key="1">
    <source>
        <dbReference type="SAM" id="MobiDB-lite"/>
    </source>
</evidence>
<sequence>MAKVDKLDENEVDPPRIIHDLGPPTRTRKRKRSGGNALLNVAGKKKRKRNRQGDAKKHLRLLRSDLAAESGQVRFSVVDEQNGTTIRQATHVTRSTANTVANTKTAPQHIPAAKSAASNHRHEHPKQYRQTVLPALVAKTTARLVPERKTGAAQAKSTVTKGDIPAVAGQPARPKNVVKTTKRTSVQSPGAALAVANSSSVRKPPPEDIIVIEDDPIALQPQVTPQTPAAIGAKSGVDIIKIDCSSSDSEKNSPDDSESDSDTSMASSSSCRADNEEHFGSDESEDDSDESDEEGKALFSRLVQVANRHFAKIRASADTQSDFARATATPSTPIAIKQASVPEIDDEETETE</sequence>
<feature type="region of interest" description="Disordered" evidence="1">
    <location>
        <begin position="244"/>
        <end position="296"/>
    </location>
</feature>
<name>A0ABD3G482_9STRA</name>
<feature type="compositionally biased region" description="Acidic residues" evidence="1">
    <location>
        <begin position="343"/>
        <end position="352"/>
    </location>
</feature>
<dbReference type="AlphaFoldDB" id="A0ABD3G482"/>
<feature type="compositionally biased region" description="Basic and acidic residues" evidence="1">
    <location>
        <begin position="1"/>
        <end position="19"/>
    </location>
</feature>
<feature type="compositionally biased region" description="Acidic residues" evidence="1">
    <location>
        <begin position="282"/>
        <end position="293"/>
    </location>
</feature>
<comment type="caution">
    <text evidence="2">The sequence shown here is derived from an EMBL/GenBank/DDBJ whole genome shotgun (WGS) entry which is preliminary data.</text>
</comment>
<organism evidence="2 3">
    <name type="scientific">Phytophthora oleae</name>
    <dbReference type="NCBI Taxonomy" id="2107226"/>
    <lineage>
        <taxon>Eukaryota</taxon>
        <taxon>Sar</taxon>
        <taxon>Stramenopiles</taxon>
        <taxon>Oomycota</taxon>
        <taxon>Peronosporomycetes</taxon>
        <taxon>Peronosporales</taxon>
        <taxon>Peronosporaceae</taxon>
        <taxon>Phytophthora</taxon>
    </lineage>
</organism>
<accession>A0ABD3G482</accession>
<evidence type="ECO:0000313" key="2">
    <source>
        <dbReference type="EMBL" id="KAL3673933.1"/>
    </source>
</evidence>
<dbReference type="EMBL" id="JBIMZQ010000002">
    <property type="protein sequence ID" value="KAL3673933.1"/>
    <property type="molecule type" value="Genomic_DNA"/>
</dbReference>
<feature type="region of interest" description="Disordered" evidence="1">
    <location>
        <begin position="1"/>
        <end position="56"/>
    </location>
</feature>
<evidence type="ECO:0000313" key="3">
    <source>
        <dbReference type="Proteomes" id="UP001632037"/>
    </source>
</evidence>
<dbReference type="Proteomes" id="UP001632037">
    <property type="component" value="Unassembled WGS sequence"/>
</dbReference>
<gene>
    <name evidence="2" type="ORF">V7S43_001620</name>
</gene>